<comment type="caution">
    <text evidence="4">The sequence shown here is derived from an EMBL/GenBank/DDBJ whole genome shotgun (WGS) entry which is preliminary data.</text>
</comment>
<evidence type="ECO:0000256" key="3">
    <source>
        <dbReference type="SAM" id="MobiDB-lite"/>
    </source>
</evidence>
<name>A0A2P7AJV2_9HYPH</name>
<dbReference type="Pfam" id="PF00353">
    <property type="entry name" value="HemolysinCabind"/>
    <property type="match status" value="4"/>
</dbReference>
<keyword evidence="5" id="KW-1185">Reference proteome</keyword>
<evidence type="ECO:0008006" key="6">
    <source>
        <dbReference type="Google" id="ProtNLM"/>
    </source>
</evidence>
<dbReference type="InterPro" id="IPR011049">
    <property type="entry name" value="Serralysin-like_metalloprot_C"/>
</dbReference>
<dbReference type="Proteomes" id="UP000241444">
    <property type="component" value="Unassembled WGS sequence"/>
</dbReference>
<gene>
    <name evidence="4" type="ORF">CU102_28900</name>
</gene>
<dbReference type="Gene3D" id="2.150.10.10">
    <property type="entry name" value="Serralysin-like metalloprotease, C-terminal"/>
    <property type="match status" value="4"/>
</dbReference>
<dbReference type="PANTHER" id="PTHR38340:SF1">
    <property type="entry name" value="S-LAYER PROTEIN"/>
    <property type="match status" value="1"/>
</dbReference>
<reference evidence="5" key="1">
    <citation type="submission" date="2017-11" db="EMBL/GenBank/DDBJ databases">
        <authorList>
            <person name="Kuznetsova I."/>
            <person name="Sazanova A."/>
            <person name="Chirak E."/>
            <person name="Safronova V."/>
            <person name="Willems A."/>
        </authorList>
    </citation>
    <scope>NUCLEOTIDE SEQUENCE [LARGE SCALE GENOMIC DNA]</scope>
    <source>
        <strain evidence="5">STM 196</strain>
    </source>
</reference>
<proteinExistence type="predicted"/>
<dbReference type="InterPro" id="IPR001343">
    <property type="entry name" value="Hemolysn_Ca-bd"/>
</dbReference>
<organism evidence="4 5">
    <name type="scientific">Phyllobacterium brassicacearum</name>
    <dbReference type="NCBI Taxonomy" id="314235"/>
    <lineage>
        <taxon>Bacteria</taxon>
        <taxon>Pseudomonadati</taxon>
        <taxon>Pseudomonadota</taxon>
        <taxon>Alphaproteobacteria</taxon>
        <taxon>Hyphomicrobiales</taxon>
        <taxon>Phyllobacteriaceae</taxon>
        <taxon>Phyllobacterium</taxon>
    </lineage>
</organism>
<evidence type="ECO:0000256" key="2">
    <source>
        <dbReference type="ARBA" id="ARBA00022525"/>
    </source>
</evidence>
<dbReference type="PROSITE" id="PS00330">
    <property type="entry name" value="HEMOLYSIN_CALCIUM"/>
    <property type="match status" value="1"/>
</dbReference>
<dbReference type="PANTHER" id="PTHR38340">
    <property type="entry name" value="S-LAYER PROTEIN"/>
    <property type="match status" value="1"/>
</dbReference>
<dbReference type="InterPro" id="IPR018511">
    <property type="entry name" value="Hemolysin-typ_Ca-bd_CS"/>
</dbReference>
<sequence>MAINLPNGLLKLLDIDPSTIEVSLSNAGNIFSGTDANEHILGNGGGDVIDAKGGSDIVEGGTGGDTLVGGGGNVYVEGGAGGDAMNGGAGIDTLGHSQSGSSVKVTLNDSGDGTTSGSGSGPGNHAQGDTIGGFENVVGSLFNDTLTGNNSANVLAGLAGADKLFGMGGNDILIGGVGADDELVGGDEGDTIHGGAGNDTILGGNGIDHLFGDDGDDFIDVGFSDEGNTQTATGGSGADTLVCSGDGAAKYSSSPDAIDVNQTSNVFLGGDAEGDSVTGFSGIVGSNFDDTIKGFSDVDGGGGNDQIYALNQADVVGGRELKGGDGTDTFYFTTFLADDDYTITDYDYASGEKIDLSAIDADPDALEDQAFVWDSGESSSPGTISQREDEDGIVLTLNVGDQQVSIVLQDYFNDGEPLPADAFIL</sequence>
<dbReference type="GO" id="GO:0005576">
    <property type="term" value="C:extracellular region"/>
    <property type="evidence" value="ECO:0007669"/>
    <property type="project" value="UniProtKB-SubCell"/>
</dbReference>
<feature type="region of interest" description="Disordered" evidence="3">
    <location>
        <begin position="91"/>
        <end position="130"/>
    </location>
</feature>
<dbReference type="SUPFAM" id="SSF51120">
    <property type="entry name" value="beta-Roll"/>
    <property type="match status" value="3"/>
</dbReference>
<evidence type="ECO:0000313" key="5">
    <source>
        <dbReference type="Proteomes" id="UP000241444"/>
    </source>
</evidence>
<accession>A0A2P7AJV2</accession>
<dbReference type="PRINTS" id="PR00313">
    <property type="entry name" value="CABNDNGRPT"/>
</dbReference>
<dbReference type="EMBL" id="PGGO01000087">
    <property type="protein sequence ID" value="PSH54494.1"/>
    <property type="molecule type" value="Genomic_DNA"/>
</dbReference>
<evidence type="ECO:0000313" key="4">
    <source>
        <dbReference type="EMBL" id="PSH54494.1"/>
    </source>
</evidence>
<protein>
    <recommendedName>
        <fullName evidence="6">Calcium-binding protein</fullName>
    </recommendedName>
</protein>
<dbReference type="OrthoDB" id="7738102at2"/>
<dbReference type="AlphaFoldDB" id="A0A2P7AJV2"/>
<keyword evidence="2" id="KW-0964">Secreted</keyword>
<evidence type="ECO:0000256" key="1">
    <source>
        <dbReference type="ARBA" id="ARBA00004613"/>
    </source>
</evidence>
<dbReference type="GO" id="GO:0005509">
    <property type="term" value="F:calcium ion binding"/>
    <property type="evidence" value="ECO:0007669"/>
    <property type="project" value="InterPro"/>
</dbReference>
<feature type="compositionally biased region" description="Polar residues" evidence="3">
    <location>
        <begin position="95"/>
        <end position="108"/>
    </location>
</feature>
<comment type="subcellular location">
    <subcellularLocation>
        <location evidence="1">Secreted</location>
    </subcellularLocation>
</comment>
<dbReference type="RefSeq" id="WP_106714440.1">
    <property type="nucleotide sequence ID" value="NZ_PGGO01000087.1"/>
</dbReference>
<dbReference type="InterPro" id="IPR050557">
    <property type="entry name" value="RTX_toxin/Mannuronan_C5-epim"/>
</dbReference>